<evidence type="ECO:0000256" key="1">
    <source>
        <dbReference type="ARBA" id="ARBA00004123"/>
    </source>
</evidence>
<dbReference type="PANTHER" id="PTHR37534:SF2">
    <property type="entry name" value="N-ACETYLTRANSFERASE DOMAIN-CONTAINING PROTEIN"/>
    <property type="match status" value="1"/>
</dbReference>
<keyword evidence="4" id="KW-1185">Reference proteome</keyword>
<comment type="subcellular location">
    <subcellularLocation>
        <location evidence="1">Nucleus</location>
    </subcellularLocation>
</comment>
<proteinExistence type="predicted"/>
<keyword evidence="2" id="KW-0539">Nucleus</keyword>
<dbReference type="GO" id="GO:0005634">
    <property type="term" value="C:nucleus"/>
    <property type="evidence" value="ECO:0007669"/>
    <property type="project" value="UniProtKB-SubCell"/>
</dbReference>
<dbReference type="PANTHER" id="PTHR37534">
    <property type="entry name" value="TRANSCRIPTIONAL ACTIVATOR PROTEIN UGA3"/>
    <property type="match status" value="1"/>
</dbReference>
<gene>
    <name evidence="3" type="ORF">NA56DRAFT_39686</name>
</gene>
<evidence type="ECO:0000313" key="4">
    <source>
        <dbReference type="Proteomes" id="UP000235672"/>
    </source>
</evidence>
<name>A0A2J6QB66_9HELO</name>
<dbReference type="OrthoDB" id="407832at2759"/>
<dbReference type="InterPro" id="IPR021858">
    <property type="entry name" value="Fun_TF"/>
</dbReference>
<dbReference type="Proteomes" id="UP000235672">
    <property type="component" value="Unassembled WGS sequence"/>
</dbReference>
<dbReference type="GO" id="GO:0045944">
    <property type="term" value="P:positive regulation of transcription by RNA polymerase II"/>
    <property type="evidence" value="ECO:0007669"/>
    <property type="project" value="TreeGrafter"/>
</dbReference>
<protein>
    <submittedName>
        <fullName evidence="3">Uncharacterized protein</fullName>
    </submittedName>
</protein>
<dbReference type="GO" id="GO:0003700">
    <property type="term" value="F:DNA-binding transcription factor activity"/>
    <property type="evidence" value="ECO:0007669"/>
    <property type="project" value="TreeGrafter"/>
</dbReference>
<dbReference type="EMBL" id="KZ613474">
    <property type="protein sequence ID" value="PMD23507.1"/>
    <property type="molecule type" value="Genomic_DNA"/>
</dbReference>
<evidence type="ECO:0000256" key="2">
    <source>
        <dbReference type="ARBA" id="ARBA00023242"/>
    </source>
</evidence>
<dbReference type="STRING" id="1745343.A0A2J6QB66"/>
<accession>A0A2J6QB66</accession>
<reference evidence="3 4" key="1">
    <citation type="submission" date="2016-05" db="EMBL/GenBank/DDBJ databases">
        <title>A degradative enzymes factory behind the ericoid mycorrhizal symbiosis.</title>
        <authorList>
            <consortium name="DOE Joint Genome Institute"/>
            <person name="Martino E."/>
            <person name="Morin E."/>
            <person name="Grelet G."/>
            <person name="Kuo A."/>
            <person name="Kohler A."/>
            <person name="Daghino S."/>
            <person name="Barry K."/>
            <person name="Choi C."/>
            <person name="Cichocki N."/>
            <person name="Clum A."/>
            <person name="Copeland A."/>
            <person name="Hainaut M."/>
            <person name="Haridas S."/>
            <person name="Labutti K."/>
            <person name="Lindquist E."/>
            <person name="Lipzen A."/>
            <person name="Khouja H.-R."/>
            <person name="Murat C."/>
            <person name="Ohm R."/>
            <person name="Olson A."/>
            <person name="Spatafora J."/>
            <person name="Veneault-Fourrey C."/>
            <person name="Henrissat B."/>
            <person name="Grigoriev I."/>
            <person name="Martin F."/>
            <person name="Perotto S."/>
        </authorList>
    </citation>
    <scope>NUCLEOTIDE SEQUENCE [LARGE SCALE GENOMIC DNA]</scope>
    <source>
        <strain evidence="3 4">UAMH 7357</strain>
    </source>
</reference>
<dbReference type="AlphaFoldDB" id="A0A2J6QB66"/>
<dbReference type="GO" id="GO:0000976">
    <property type="term" value="F:transcription cis-regulatory region binding"/>
    <property type="evidence" value="ECO:0007669"/>
    <property type="project" value="TreeGrafter"/>
</dbReference>
<organism evidence="3 4">
    <name type="scientific">Hyaloscypha hepaticicola</name>
    <dbReference type="NCBI Taxonomy" id="2082293"/>
    <lineage>
        <taxon>Eukaryota</taxon>
        <taxon>Fungi</taxon>
        <taxon>Dikarya</taxon>
        <taxon>Ascomycota</taxon>
        <taxon>Pezizomycotina</taxon>
        <taxon>Leotiomycetes</taxon>
        <taxon>Helotiales</taxon>
        <taxon>Hyaloscyphaceae</taxon>
        <taxon>Hyaloscypha</taxon>
    </lineage>
</organism>
<sequence>MQNSILFKAVIAFSACHESRTQRCDRYQELGHVFHGACVRDLLKVLNDVHPNPDIQGDVQGDYLSATCLLRSYEILNGDTRQQQHLLGAYSFASSSHIDTKIRGLAQSGAWNYLREEITMALELRRAVRLGSEFDYSPSDDRPDDTWAHSITYILARVINFCFDTTVEMSSSERKGSWEYLSECVSDWRSNRPKSFNPFSAAPKPGNALPSIWLLQPWHVAGEQYLRVAEILLALSSPNPNTSGFGVEGREFNPPSIQHHVLEVCGLAFTNDNVAARVNAFGPLAFCGRYLVQAIHQEALVSMLLDFSISTGWPVQPIIEDLRRHWAGEE</sequence>
<dbReference type="Pfam" id="PF11951">
    <property type="entry name" value="Fungal_trans_2"/>
    <property type="match status" value="1"/>
</dbReference>
<evidence type="ECO:0000313" key="3">
    <source>
        <dbReference type="EMBL" id="PMD23507.1"/>
    </source>
</evidence>